<comment type="caution">
    <text evidence="1">The sequence shown here is derived from an EMBL/GenBank/DDBJ whole genome shotgun (WGS) entry which is preliminary data.</text>
</comment>
<dbReference type="InterPro" id="IPR008551">
    <property type="entry name" value="TANGO2"/>
</dbReference>
<evidence type="ECO:0000313" key="1">
    <source>
        <dbReference type="EMBL" id="KAK3894802.1"/>
    </source>
</evidence>
<dbReference type="Proteomes" id="UP001286313">
    <property type="component" value="Unassembled WGS sequence"/>
</dbReference>
<dbReference type="GO" id="GO:0005794">
    <property type="term" value="C:Golgi apparatus"/>
    <property type="evidence" value="ECO:0007669"/>
    <property type="project" value="TreeGrafter"/>
</dbReference>
<gene>
    <name evidence="1" type="ORF">Pcinc_001459</name>
</gene>
<protein>
    <recommendedName>
        <fullName evidence="3">Transport and Golgi organization protein 2 homolog</fullName>
    </recommendedName>
</protein>
<dbReference type="Pfam" id="PF05742">
    <property type="entry name" value="TANGO2"/>
    <property type="match status" value="1"/>
</dbReference>
<name>A0AAE1L4I8_PETCI</name>
<sequence length="337" mass="38279">MVTSKHHVTVEGTLLLVGCNTSLSRTGTAMCLLFCYINPHPQIGQYKLVLVNNRDEQYNRPTKPAHFWDSGILAGMDVNPGTEGGTWLGMVRSGHIGCLLNILQPAGSPKIWKSRGFLVVDYLQSKQGALECCKRIQESKEKYHPFNLVTLEPAGDSYKMVVYNYDEDQIQQLKPGIHGISNSSIDKPFLKVGKGCKKFEQIIETHGKVEKEEELMKALEAMMRDEEACFPDPQIIIQGEKYEEQVLNELSSIYVSCYGYGTRTTTLILVDHTDRVKVQEKTKRQPINDHKPDWDTRWVQLGGGPMTKTPPLQDLHSRSSPCYICRVQFYKRLTKLR</sequence>
<dbReference type="GO" id="GO:0009306">
    <property type="term" value="P:protein secretion"/>
    <property type="evidence" value="ECO:0007669"/>
    <property type="project" value="TreeGrafter"/>
</dbReference>
<dbReference type="EMBL" id="JAWQEG010000091">
    <property type="protein sequence ID" value="KAK3894802.1"/>
    <property type="molecule type" value="Genomic_DNA"/>
</dbReference>
<reference evidence="1" key="1">
    <citation type="submission" date="2023-10" db="EMBL/GenBank/DDBJ databases">
        <title>Genome assemblies of two species of porcelain crab, Petrolisthes cinctipes and Petrolisthes manimaculis (Anomura: Porcellanidae).</title>
        <authorList>
            <person name="Angst P."/>
        </authorList>
    </citation>
    <scope>NUCLEOTIDE SEQUENCE</scope>
    <source>
        <strain evidence="1">PB745_01</strain>
        <tissue evidence="1">Gill</tissue>
    </source>
</reference>
<evidence type="ECO:0000313" key="2">
    <source>
        <dbReference type="Proteomes" id="UP001286313"/>
    </source>
</evidence>
<dbReference type="PANTHER" id="PTHR17985:SF8">
    <property type="entry name" value="TRANSPORT AND GOLGI ORGANIZATION PROTEIN 2 HOMOLOG"/>
    <property type="match status" value="1"/>
</dbReference>
<organism evidence="1 2">
    <name type="scientific">Petrolisthes cinctipes</name>
    <name type="common">Flat porcelain crab</name>
    <dbReference type="NCBI Taxonomy" id="88211"/>
    <lineage>
        <taxon>Eukaryota</taxon>
        <taxon>Metazoa</taxon>
        <taxon>Ecdysozoa</taxon>
        <taxon>Arthropoda</taxon>
        <taxon>Crustacea</taxon>
        <taxon>Multicrustacea</taxon>
        <taxon>Malacostraca</taxon>
        <taxon>Eumalacostraca</taxon>
        <taxon>Eucarida</taxon>
        <taxon>Decapoda</taxon>
        <taxon>Pleocyemata</taxon>
        <taxon>Anomura</taxon>
        <taxon>Galatheoidea</taxon>
        <taxon>Porcellanidae</taxon>
        <taxon>Petrolisthes</taxon>
    </lineage>
</organism>
<dbReference type="PANTHER" id="PTHR17985">
    <property type="entry name" value="SER/THR-RICH PROTEIN T10 IN DGCR REGION"/>
    <property type="match status" value="1"/>
</dbReference>
<dbReference type="AlphaFoldDB" id="A0AAE1L4I8"/>
<proteinExistence type="predicted"/>
<evidence type="ECO:0008006" key="3">
    <source>
        <dbReference type="Google" id="ProtNLM"/>
    </source>
</evidence>
<dbReference type="GO" id="GO:0007030">
    <property type="term" value="P:Golgi organization"/>
    <property type="evidence" value="ECO:0007669"/>
    <property type="project" value="TreeGrafter"/>
</dbReference>
<accession>A0AAE1L4I8</accession>
<keyword evidence="2" id="KW-1185">Reference proteome</keyword>